<evidence type="ECO:0000313" key="2">
    <source>
        <dbReference type="Proteomes" id="UP000536624"/>
    </source>
</evidence>
<sequence length="136" mass="15999">MEPHNEQAAGEVLHQRGWRKAFTVQEMVDKWAWFVGKVEDGYSDLVDEYTNDLYSRNWLHEAWPILTERVIVLWTPQIKALDDRFRAATVFDDGISLSQFHRISGFDPIDMWWWRRHPRLLVGDLGRSLRSAGATD</sequence>
<organism evidence="1 2">
    <name type="scientific">Streptomyces malaysiensis</name>
    <dbReference type="NCBI Taxonomy" id="92644"/>
    <lineage>
        <taxon>Bacteria</taxon>
        <taxon>Bacillati</taxon>
        <taxon>Actinomycetota</taxon>
        <taxon>Actinomycetes</taxon>
        <taxon>Kitasatosporales</taxon>
        <taxon>Streptomycetaceae</taxon>
        <taxon>Streptomyces</taxon>
        <taxon>Streptomyces violaceusniger group</taxon>
    </lineage>
</organism>
<dbReference type="AlphaFoldDB" id="A0A7X5XA13"/>
<protein>
    <submittedName>
        <fullName evidence="1">Uncharacterized protein</fullName>
    </submittedName>
</protein>
<gene>
    <name evidence="1" type="ORF">SMALB_7495</name>
</gene>
<accession>A0A7X5XA13</accession>
<proteinExistence type="predicted"/>
<dbReference type="EMBL" id="JAALLH010000001">
    <property type="protein sequence ID" value="NIY69375.1"/>
    <property type="molecule type" value="Genomic_DNA"/>
</dbReference>
<dbReference type="Proteomes" id="UP000536624">
    <property type="component" value="Unassembled WGS sequence"/>
</dbReference>
<name>A0A7X5XA13_STRMQ</name>
<dbReference type="RefSeq" id="WP_167503994.1">
    <property type="nucleotide sequence ID" value="NZ_JAALLH010000001.1"/>
</dbReference>
<reference evidence="1 2" key="1">
    <citation type="submission" date="2020-02" db="EMBL/GenBank/DDBJ databases">
        <title>Streptomyces malaysiensis DSM14702 (JHCC583434, PFL_A843) Genome sequencing and assembly.</title>
        <authorList>
            <person name="Samborskyy M."/>
        </authorList>
    </citation>
    <scope>NUCLEOTIDE SEQUENCE [LARGE SCALE GENOMIC DNA]</scope>
    <source>
        <strain evidence="1 2">DSM 14702</strain>
    </source>
</reference>
<evidence type="ECO:0000313" key="1">
    <source>
        <dbReference type="EMBL" id="NIY69375.1"/>
    </source>
</evidence>
<comment type="caution">
    <text evidence="1">The sequence shown here is derived from an EMBL/GenBank/DDBJ whole genome shotgun (WGS) entry which is preliminary data.</text>
</comment>